<dbReference type="FunFam" id="3.40.50.720:FF:000036">
    <property type="entry name" value="Glutathione-regulated potassium-efflux system protein KefB"/>
    <property type="match status" value="1"/>
</dbReference>
<proteinExistence type="inferred from homology"/>
<accession>A0A562BFA6</accession>
<feature type="transmembrane region" description="Helical" evidence="11">
    <location>
        <begin position="258"/>
        <end position="274"/>
    </location>
</feature>
<dbReference type="Gene3D" id="1.20.1530.20">
    <property type="match status" value="1"/>
</dbReference>
<reference evidence="14 15" key="1">
    <citation type="submission" date="2019-07" db="EMBL/GenBank/DDBJ databases">
        <title>Genome sequencing of lignin-degrading bacterial isolates.</title>
        <authorList>
            <person name="Gladden J."/>
        </authorList>
    </citation>
    <scope>NUCLEOTIDE SEQUENCE [LARGE SCALE GENOMIC DNA]</scope>
    <source>
        <strain evidence="14 15">J11</strain>
    </source>
</reference>
<comment type="similarity">
    <text evidence="2">Belongs to the monovalent cation:proton antiporter 2 (CPA2) transporter (TC 2.A.37) family.</text>
</comment>
<dbReference type="InterPro" id="IPR003148">
    <property type="entry name" value="RCK_N"/>
</dbReference>
<evidence type="ECO:0000256" key="10">
    <source>
        <dbReference type="ARBA" id="ARBA00023136"/>
    </source>
</evidence>
<evidence type="ECO:0000256" key="7">
    <source>
        <dbReference type="ARBA" id="ARBA00022958"/>
    </source>
</evidence>
<dbReference type="InterPro" id="IPR038770">
    <property type="entry name" value="Na+/solute_symporter_sf"/>
</dbReference>
<dbReference type="EMBL" id="VLJN01000023">
    <property type="protein sequence ID" value="TWG83863.1"/>
    <property type="molecule type" value="Genomic_DNA"/>
</dbReference>
<evidence type="ECO:0000313" key="14">
    <source>
        <dbReference type="EMBL" id="TWG83863.1"/>
    </source>
</evidence>
<dbReference type="Pfam" id="PF02254">
    <property type="entry name" value="TrkA_N"/>
    <property type="match status" value="1"/>
</dbReference>
<protein>
    <submittedName>
        <fullName evidence="14">Kef-type potassium/proton antiporter (CPA2 family)</fullName>
    </submittedName>
</protein>
<evidence type="ECO:0000256" key="2">
    <source>
        <dbReference type="ARBA" id="ARBA00005551"/>
    </source>
</evidence>
<feature type="transmembrane region" description="Helical" evidence="11">
    <location>
        <begin position="45"/>
        <end position="62"/>
    </location>
</feature>
<dbReference type="Pfam" id="PF02080">
    <property type="entry name" value="TrkA_C"/>
    <property type="match status" value="1"/>
</dbReference>
<evidence type="ECO:0000256" key="6">
    <source>
        <dbReference type="ARBA" id="ARBA00022692"/>
    </source>
</evidence>
<dbReference type="InterPro" id="IPR036291">
    <property type="entry name" value="NAD(P)-bd_dom_sf"/>
</dbReference>
<keyword evidence="3" id="KW-0813">Transport</keyword>
<dbReference type="InterPro" id="IPR004771">
    <property type="entry name" value="K/H_exchanger"/>
</dbReference>
<evidence type="ECO:0000256" key="8">
    <source>
        <dbReference type="ARBA" id="ARBA00022989"/>
    </source>
</evidence>
<dbReference type="PROSITE" id="PS51201">
    <property type="entry name" value="RCK_N"/>
    <property type="match status" value="1"/>
</dbReference>
<dbReference type="PROSITE" id="PS51202">
    <property type="entry name" value="RCK_C"/>
    <property type="match status" value="1"/>
</dbReference>
<feature type="transmembrane region" description="Helical" evidence="11">
    <location>
        <begin position="123"/>
        <end position="145"/>
    </location>
</feature>
<feature type="transmembrane region" description="Helical" evidence="11">
    <location>
        <begin position="151"/>
        <end position="171"/>
    </location>
</feature>
<feature type="transmembrane region" description="Helical" evidence="11">
    <location>
        <begin position="336"/>
        <end position="358"/>
    </location>
</feature>
<sequence length="697" mass="74906">MNAMAPGLPGAPPHAAFRRPAAPGGPMSGGLAYRSTPSMHSPLDLTLVLLGAAVLGVVAFRMMQLPPMLGYLAVGILIGPHALGLVNDDAQTKYLAEFGVVFLMFSIGLEFSLAKLRSMRRLVFGLGGSQVILTMLSVGAAGWMFGALFDLSWQASVALGGALAMSSTAIVSKMLSERLELSTEHGRNIFSVLLFQDLAVVPLLIVVPALARDPGELPMALTLATVKIVAALTLIFVLGKRVMSRWFHVVAARRSQELFMLNLLLVTLGMAALTERLGLSMALGAFMAGMLISETPYRHQVEEDIKPFRDVLLGLFFVTIGMLLNVRVVLENLWLVLALLVVPVLFKLVLIAALARVFGSRQGVAIRTGLGLAQAGEFGFVLLNQIGGLGLIDPVLNQAVLAAMLLSMLVAPFLIQYSDAIAMRFAANEWLMQSLNMTRIAAQSLQTEKHAIICGFGRSGQNLAHLLEREGISYVALDLDPDRVREAAAAGHTVVYGDAGRREALIAAGIHRAAALIVTYNNTPSALKVLHHVHELEPRLPVIVRTFDDSDLEALQRAGATEVVPEIIEGSLMLASHALVLLGVPMRRVVRGVQQARDARYSLLRGYFHGRDDDDDMVERDAVRLHSVSLDSASTAVGRQLGALGLDHIGVQVTAVRRHGIRAFDPQPDTVLQPGDIVVLRGTPEALEAAEQRMVSG</sequence>
<evidence type="ECO:0000256" key="3">
    <source>
        <dbReference type="ARBA" id="ARBA00022448"/>
    </source>
</evidence>
<keyword evidence="5" id="KW-0633">Potassium transport</keyword>
<feature type="transmembrane region" description="Helical" evidence="11">
    <location>
        <begin position="311"/>
        <end position="330"/>
    </location>
</feature>
<gene>
    <name evidence="14" type="ORF">L602_000300000780</name>
</gene>
<dbReference type="NCBIfam" id="TIGR00932">
    <property type="entry name" value="2a37"/>
    <property type="match status" value="1"/>
</dbReference>
<evidence type="ECO:0000259" key="13">
    <source>
        <dbReference type="PROSITE" id="PS51202"/>
    </source>
</evidence>
<dbReference type="InterPro" id="IPR006153">
    <property type="entry name" value="Cation/H_exchanger_TM"/>
</dbReference>
<keyword evidence="9" id="KW-0406">Ion transport</keyword>
<feature type="transmembrane region" description="Helical" evidence="11">
    <location>
        <begin position="398"/>
        <end position="415"/>
    </location>
</feature>
<feature type="domain" description="RCK C-terminal" evidence="13">
    <location>
        <begin position="613"/>
        <end position="696"/>
    </location>
</feature>
<dbReference type="SUPFAM" id="SSF51735">
    <property type="entry name" value="NAD(P)-binding Rossmann-fold domains"/>
    <property type="match status" value="1"/>
</dbReference>
<feature type="transmembrane region" description="Helical" evidence="11">
    <location>
        <begin position="98"/>
        <end position="116"/>
    </location>
</feature>
<dbReference type="PANTHER" id="PTHR46157:SF4">
    <property type="entry name" value="K(+) EFFLUX ANTIPORTER 3, CHLOROPLASTIC"/>
    <property type="match status" value="1"/>
</dbReference>
<evidence type="ECO:0000259" key="12">
    <source>
        <dbReference type="PROSITE" id="PS51201"/>
    </source>
</evidence>
<evidence type="ECO:0000256" key="1">
    <source>
        <dbReference type="ARBA" id="ARBA00004127"/>
    </source>
</evidence>
<evidence type="ECO:0000256" key="4">
    <source>
        <dbReference type="ARBA" id="ARBA00022449"/>
    </source>
</evidence>
<feature type="transmembrane region" description="Helical" evidence="11">
    <location>
        <begin position="370"/>
        <end position="392"/>
    </location>
</feature>
<keyword evidence="10 11" id="KW-0472">Membrane</keyword>
<dbReference type="Gene3D" id="3.30.70.1450">
    <property type="entry name" value="Regulator of K+ conductance, C-terminal domain"/>
    <property type="match status" value="1"/>
</dbReference>
<dbReference type="PANTHER" id="PTHR46157">
    <property type="entry name" value="K(+) EFFLUX ANTIPORTER 3, CHLOROPLASTIC"/>
    <property type="match status" value="1"/>
</dbReference>
<dbReference type="Gene3D" id="3.40.50.720">
    <property type="entry name" value="NAD(P)-binding Rossmann-like Domain"/>
    <property type="match status" value="1"/>
</dbReference>
<keyword evidence="6 11" id="KW-0812">Transmembrane</keyword>
<evidence type="ECO:0000256" key="5">
    <source>
        <dbReference type="ARBA" id="ARBA00022538"/>
    </source>
</evidence>
<keyword evidence="15" id="KW-1185">Reference proteome</keyword>
<dbReference type="GO" id="GO:0015297">
    <property type="term" value="F:antiporter activity"/>
    <property type="evidence" value="ECO:0007669"/>
    <property type="project" value="UniProtKB-KW"/>
</dbReference>
<keyword evidence="8 11" id="KW-1133">Transmembrane helix</keyword>
<feature type="domain" description="RCK N-terminal" evidence="12">
    <location>
        <begin position="448"/>
        <end position="565"/>
    </location>
</feature>
<dbReference type="Proteomes" id="UP000318141">
    <property type="component" value="Unassembled WGS sequence"/>
</dbReference>
<keyword evidence="4" id="KW-0050">Antiport</keyword>
<name>A0A562BFA6_9BURK</name>
<evidence type="ECO:0000256" key="11">
    <source>
        <dbReference type="SAM" id="Phobius"/>
    </source>
</evidence>
<dbReference type="SUPFAM" id="SSF116726">
    <property type="entry name" value="TrkA C-terminal domain-like"/>
    <property type="match status" value="1"/>
</dbReference>
<dbReference type="AlphaFoldDB" id="A0A562BFA6"/>
<evidence type="ECO:0000256" key="9">
    <source>
        <dbReference type="ARBA" id="ARBA00023065"/>
    </source>
</evidence>
<dbReference type="Pfam" id="PF00999">
    <property type="entry name" value="Na_H_Exchanger"/>
    <property type="match status" value="1"/>
</dbReference>
<comment type="caution">
    <text evidence="14">The sequence shown here is derived from an EMBL/GenBank/DDBJ whole genome shotgun (WGS) entry which is preliminary data.</text>
</comment>
<dbReference type="InterPro" id="IPR036721">
    <property type="entry name" value="RCK_C_sf"/>
</dbReference>
<dbReference type="GO" id="GO:0006813">
    <property type="term" value="P:potassium ion transport"/>
    <property type="evidence" value="ECO:0007669"/>
    <property type="project" value="UniProtKB-KW"/>
</dbReference>
<comment type="subcellular location">
    <subcellularLocation>
        <location evidence="1">Endomembrane system</location>
        <topology evidence="1">Multi-pass membrane protein</topology>
    </subcellularLocation>
</comment>
<dbReference type="GO" id="GO:1902600">
    <property type="term" value="P:proton transmembrane transport"/>
    <property type="evidence" value="ECO:0007669"/>
    <property type="project" value="InterPro"/>
</dbReference>
<dbReference type="GO" id="GO:0005886">
    <property type="term" value="C:plasma membrane"/>
    <property type="evidence" value="ECO:0007669"/>
    <property type="project" value="TreeGrafter"/>
</dbReference>
<dbReference type="GO" id="GO:0012505">
    <property type="term" value="C:endomembrane system"/>
    <property type="evidence" value="ECO:0007669"/>
    <property type="project" value="UniProtKB-SubCell"/>
</dbReference>
<feature type="transmembrane region" description="Helical" evidence="11">
    <location>
        <begin position="217"/>
        <end position="238"/>
    </location>
</feature>
<evidence type="ECO:0000313" key="15">
    <source>
        <dbReference type="Proteomes" id="UP000318141"/>
    </source>
</evidence>
<organism evidence="14 15">
    <name type="scientific">Cupriavidus gilardii J11</name>
    <dbReference type="NCBI Taxonomy" id="936133"/>
    <lineage>
        <taxon>Bacteria</taxon>
        <taxon>Pseudomonadati</taxon>
        <taxon>Pseudomonadota</taxon>
        <taxon>Betaproteobacteria</taxon>
        <taxon>Burkholderiales</taxon>
        <taxon>Burkholderiaceae</taxon>
        <taxon>Cupriavidus</taxon>
    </lineage>
</organism>
<dbReference type="InterPro" id="IPR006037">
    <property type="entry name" value="RCK_C"/>
</dbReference>
<feature type="transmembrane region" description="Helical" evidence="11">
    <location>
        <begin position="69"/>
        <end position="86"/>
    </location>
</feature>
<dbReference type="GO" id="GO:0008324">
    <property type="term" value="F:monoatomic cation transmembrane transporter activity"/>
    <property type="evidence" value="ECO:0007669"/>
    <property type="project" value="InterPro"/>
</dbReference>
<keyword evidence="7" id="KW-0630">Potassium</keyword>
<feature type="transmembrane region" description="Helical" evidence="11">
    <location>
        <begin position="192"/>
        <end position="211"/>
    </location>
</feature>